<reference evidence="5" key="1">
    <citation type="journal article" date="2014" name="Int. J. Syst. Evol. Microbiol.">
        <title>Complete genome sequence of Corynebacterium casei LMG S-19264T (=DSM 44701T), isolated from a smear-ripened cheese.</title>
        <authorList>
            <consortium name="US DOE Joint Genome Institute (JGI-PGF)"/>
            <person name="Walter F."/>
            <person name="Albersmeier A."/>
            <person name="Kalinowski J."/>
            <person name="Ruckert C."/>
        </authorList>
    </citation>
    <scope>NUCLEOTIDE SEQUENCE</scope>
    <source>
        <strain evidence="5">CGMCC 1.12997</strain>
    </source>
</reference>
<dbReference type="Pfam" id="PF03167">
    <property type="entry name" value="UDG"/>
    <property type="match status" value="1"/>
</dbReference>
<dbReference type="Gene3D" id="3.40.470.10">
    <property type="entry name" value="Uracil-DNA glycosylase-like domain"/>
    <property type="match status" value="1"/>
</dbReference>
<organism evidence="5 6">
    <name type="scientific">Edaphobacter dinghuensis</name>
    <dbReference type="NCBI Taxonomy" id="1560005"/>
    <lineage>
        <taxon>Bacteria</taxon>
        <taxon>Pseudomonadati</taxon>
        <taxon>Acidobacteriota</taxon>
        <taxon>Terriglobia</taxon>
        <taxon>Terriglobales</taxon>
        <taxon>Acidobacteriaceae</taxon>
        <taxon>Edaphobacter</taxon>
    </lineage>
</organism>
<dbReference type="CDD" id="cd10028">
    <property type="entry name" value="UDG-F2_TDG_MUG"/>
    <property type="match status" value="1"/>
</dbReference>
<comment type="caution">
    <text evidence="5">The sequence shown here is derived from an EMBL/GenBank/DDBJ whole genome shotgun (WGS) entry which is preliminary data.</text>
</comment>
<evidence type="ECO:0000313" key="6">
    <source>
        <dbReference type="Proteomes" id="UP000647241"/>
    </source>
</evidence>
<keyword evidence="6" id="KW-1185">Reference proteome</keyword>
<feature type="domain" description="Uracil-DNA glycosylase-like" evidence="4">
    <location>
        <begin position="29"/>
        <end position="171"/>
    </location>
</feature>
<reference evidence="5" key="2">
    <citation type="submission" date="2020-09" db="EMBL/GenBank/DDBJ databases">
        <authorList>
            <person name="Sun Q."/>
            <person name="Zhou Y."/>
        </authorList>
    </citation>
    <scope>NUCLEOTIDE SEQUENCE</scope>
    <source>
        <strain evidence="5">CGMCC 1.12997</strain>
    </source>
</reference>
<dbReference type="GO" id="GO:0006285">
    <property type="term" value="P:base-excision repair, AP site formation"/>
    <property type="evidence" value="ECO:0007669"/>
    <property type="project" value="InterPro"/>
</dbReference>
<dbReference type="InterPro" id="IPR015637">
    <property type="entry name" value="MUG/TDG"/>
</dbReference>
<accession>A0A917H5T6</accession>
<evidence type="ECO:0000256" key="3">
    <source>
        <dbReference type="ARBA" id="ARBA00023204"/>
    </source>
</evidence>
<keyword evidence="3" id="KW-0234">DNA repair</keyword>
<dbReference type="EMBL" id="BMGT01000001">
    <property type="protein sequence ID" value="GGG68944.1"/>
    <property type="molecule type" value="Genomic_DNA"/>
</dbReference>
<proteinExistence type="predicted"/>
<name>A0A917H5T6_9BACT</name>
<dbReference type="PANTHER" id="PTHR12159">
    <property type="entry name" value="G/T AND G/U MISMATCH-SPECIFIC DNA GLYCOSYLASE"/>
    <property type="match status" value="1"/>
</dbReference>
<dbReference type="GO" id="GO:0004844">
    <property type="term" value="F:uracil DNA N-glycosylase activity"/>
    <property type="evidence" value="ECO:0007669"/>
    <property type="project" value="TreeGrafter"/>
</dbReference>
<dbReference type="InterPro" id="IPR005122">
    <property type="entry name" value="Uracil-DNA_glycosylase-like"/>
</dbReference>
<evidence type="ECO:0000313" key="5">
    <source>
        <dbReference type="EMBL" id="GGG68944.1"/>
    </source>
</evidence>
<evidence type="ECO:0000256" key="1">
    <source>
        <dbReference type="ARBA" id="ARBA00022763"/>
    </source>
</evidence>
<keyword evidence="2" id="KW-0378">Hydrolase</keyword>
<protein>
    <submittedName>
        <fullName evidence="5">G/U mismatch-specific DNA glycosylase</fullName>
    </submittedName>
</protein>
<evidence type="ECO:0000256" key="2">
    <source>
        <dbReference type="ARBA" id="ARBA00022801"/>
    </source>
</evidence>
<dbReference type="PANTHER" id="PTHR12159:SF9">
    <property type="entry name" value="G_T MISMATCH-SPECIFIC THYMINE DNA GLYCOSYLASE"/>
    <property type="match status" value="1"/>
</dbReference>
<dbReference type="InterPro" id="IPR036895">
    <property type="entry name" value="Uracil-DNA_glycosylase-like_sf"/>
</dbReference>
<dbReference type="NCBIfam" id="NF007570">
    <property type="entry name" value="PRK10201.1"/>
    <property type="match status" value="1"/>
</dbReference>
<sequence>MRQEMIEPTMGGFSLSKGHPVQGLADILAKDLSVVFCGINPGMSSAVVGYHFASRSNRFWRALHLSGFTPEQLIPQNAASLLDYRCGLTSAVDRPTIGASDLRRDDFINARPGLEQKIRRYSPRYIAFLGKPACAAIFDQREVRWGRQSMRFGGAQVWVLPNPSGLNRAFTLEGLITAYRELSQEVSL</sequence>
<dbReference type="SUPFAM" id="SSF52141">
    <property type="entry name" value="Uracil-DNA glycosylase-like"/>
    <property type="match status" value="1"/>
</dbReference>
<dbReference type="GO" id="GO:0008263">
    <property type="term" value="F:pyrimidine-specific mismatch base pair DNA N-glycosylase activity"/>
    <property type="evidence" value="ECO:0007669"/>
    <property type="project" value="TreeGrafter"/>
</dbReference>
<evidence type="ECO:0000259" key="4">
    <source>
        <dbReference type="Pfam" id="PF03167"/>
    </source>
</evidence>
<gene>
    <name evidence="5" type="primary">mug</name>
    <name evidence="5" type="ORF">GCM10011585_08690</name>
</gene>
<dbReference type="Proteomes" id="UP000647241">
    <property type="component" value="Unassembled WGS sequence"/>
</dbReference>
<keyword evidence="1" id="KW-0227">DNA damage</keyword>
<dbReference type="AlphaFoldDB" id="A0A917H5T6"/>